<accession>A0A9N8DQL6</accession>
<dbReference type="AlphaFoldDB" id="A0A9N8DQL6"/>
<evidence type="ECO:0000256" key="1">
    <source>
        <dbReference type="SAM" id="SignalP"/>
    </source>
</evidence>
<keyword evidence="3" id="KW-1185">Reference proteome</keyword>
<reference evidence="2" key="1">
    <citation type="submission" date="2020-06" db="EMBL/GenBank/DDBJ databases">
        <authorList>
            <consortium name="Plant Systems Biology data submission"/>
        </authorList>
    </citation>
    <scope>NUCLEOTIDE SEQUENCE</scope>
    <source>
        <strain evidence="2">D6</strain>
    </source>
</reference>
<protein>
    <submittedName>
        <fullName evidence="2">Uncharacterized protein</fullName>
    </submittedName>
</protein>
<dbReference type="Proteomes" id="UP001153069">
    <property type="component" value="Unassembled WGS sequence"/>
</dbReference>
<gene>
    <name evidence="2" type="ORF">SEMRO_282_G107400.1</name>
</gene>
<comment type="caution">
    <text evidence="2">The sequence shown here is derived from an EMBL/GenBank/DDBJ whole genome shotgun (WGS) entry which is preliminary data.</text>
</comment>
<proteinExistence type="predicted"/>
<sequence length="312" mass="34189">MKHCRAHLRLILLSIVAAVSAADKGDPIPCSVDSDCHALLQSSSACVDGFCTNPLRGGCLKQLKEGWNKTRACHSEDTEENLQHCTIPEFEDDYMEIRISALNWQSAYFNAWILQILLSELVGVPSTIETGNAAGNMDFYDATRPMELGDAHDWEGLRRAQEVGDCRVLESSGDDYQSCSHVVPETCSSVAAMRREMEGEGIIEKSVGIGSITEEGWFIPKFTLAHDPSLASYAGLMGPENRQKLANTFKRPTKWKDYCLHVSPDQFFVQPKSPTSRVSAGTFQPMASFGSSAGHNSALASQAQWSQVHLGA</sequence>
<evidence type="ECO:0000313" key="2">
    <source>
        <dbReference type="EMBL" id="CAB9506859.1"/>
    </source>
</evidence>
<name>A0A9N8DQL6_9STRA</name>
<dbReference type="EMBL" id="CAICTM010000281">
    <property type="protein sequence ID" value="CAB9506859.1"/>
    <property type="molecule type" value="Genomic_DNA"/>
</dbReference>
<keyword evidence="1" id="KW-0732">Signal</keyword>
<dbReference type="OrthoDB" id="52747at2759"/>
<organism evidence="2 3">
    <name type="scientific">Seminavis robusta</name>
    <dbReference type="NCBI Taxonomy" id="568900"/>
    <lineage>
        <taxon>Eukaryota</taxon>
        <taxon>Sar</taxon>
        <taxon>Stramenopiles</taxon>
        <taxon>Ochrophyta</taxon>
        <taxon>Bacillariophyta</taxon>
        <taxon>Bacillariophyceae</taxon>
        <taxon>Bacillariophycidae</taxon>
        <taxon>Naviculales</taxon>
        <taxon>Naviculaceae</taxon>
        <taxon>Seminavis</taxon>
    </lineage>
</organism>
<feature type="chain" id="PRO_5040406398" evidence="1">
    <location>
        <begin position="22"/>
        <end position="312"/>
    </location>
</feature>
<feature type="signal peptide" evidence="1">
    <location>
        <begin position="1"/>
        <end position="21"/>
    </location>
</feature>
<evidence type="ECO:0000313" key="3">
    <source>
        <dbReference type="Proteomes" id="UP001153069"/>
    </source>
</evidence>